<dbReference type="Proteomes" id="UP000478892">
    <property type="component" value="Unassembled WGS sequence"/>
</dbReference>
<proteinExistence type="predicted"/>
<gene>
    <name evidence="2" type="ORF">GO984_17890</name>
</gene>
<evidence type="ECO:0000313" key="2">
    <source>
        <dbReference type="EMBL" id="MVO17691.1"/>
    </source>
</evidence>
<sequence>MPIIALIIIGAAAGFLATRLMRIDANIVTTVAIGMAGALIGGLVLRFLLTVMGMMAGFVGAVLGALLLIWLWQTYLQKK</sequence>
<dbReference type="RefSeq" id="WP_157023968.1">
    <property type="nucleotide sequence ID" value="NZ_WQLV01000013.1"/>
</dbReference>
<dbReference type="AlphaFoldDB" id="A0A6L6WJZ5"/>
<keyword evidence="1" id="KW-0812">Transmembrane</keyword>
<comment type="caution">
    <text evidence="2">The sequence shown here is derived from an EMBL/GenBank/DDBJ whole genome shotgun (WGS) entry which is preliminary data.</text>
</comment>
<protein>
    <submittedName>
        <fullName evidence="2">GlsB/YeaQ/YmgE family stress response membrane protein</fullName>
    </submittedName>
</protein>
<evidence type="ECO:0000313" key="3">
    <source>
        <dbReference type="Proteomes" id="UP000478892"/>
    </source>
</evidence>
<feature type="transmembrane region" description="Helical" evidence="1">
    <location>
        <begin position="56"/>
        <end position="75"/>
    </location>
</feature>
<accession>A0A6L6WJZ5</accession>
<evidence type="ECO:0000256" key="1">
    <source>
        <dbReference type="SAM" id="Phobius"/>
    </source>
</evidence>
<keyword evidence="3" id="KW-1185">Reference proteome</keyword>
<keyword evidence="1" id="KW-1133">Transmembrane helix</keyword>
<dbReference type="EMBL" id="WQLV01000013">
    <property type="protein sequence ID" value="MVO17691.1"/>
    <property type="molecule type" value="Genomic_DNA"/>
</dbReference>
<feature type="transmembrane region" description="Helical" evidence="1">
    <location>
        <begin position="27"/>
        <end position="49"/>
    </location>
</feature>
<reference evidence="2 3" key="1">
    <citation type="submission" date="2019-12" db="EMBL/GenBank/DDBJ databases">
        <authorList>
            <person name="Zhang Y.-J."/>
        </authorList>
    </citation>
    <scope>NUCLEOTIDE SEQUENCE [LARGE SCALE GENOMIC DNA]</scope>
    <source>
        <strain evidence="2 3">CY05</strain>
    </source>
</reference>
<keyword evidence="1" id="KW-0472">Membrane</keyword>
<name>A0A6L6WJZ5_9RHOB</name>
<organism evidence="2 3">
    <name type="scientific">Parasedimentitalea huanghaiensis</name>
    <dbReference type="NCBI Taxonomy" id="2682100"/>
    <lineage>
        <taxon>Bacteria</taxon>
        <taxon>Pseudomonadati</taxon>
        <taxon>Pseudomonadota</taxon>
        <taxon>Alphaproteobacteria</taxon>
        <taxon>Rhodobacterales</taxon>
        <taxon>Paracoccaceae</taxon>
        <taxon>Parasedimentitalea</taxon>
    </lineage>
</organism>